<dbReference type="InterPro" id="IPR029058">
    <property type="entry name" value="AB_hydrolase_fold"/>
</dbReference>
<keyword evidence="4" id="KW-1185">Reference proteome</keyword>
<dbReference type="InterPro" id="IPR050266">
    <property type="entry name" value="AB_hydrolase_sf"/>
</dbReference>
<sequence length="287" mass="31393">MDLTQENTRRRLDTEDGALYYYEAGAGEPLILLHGSGIGVSGWKNFRGNLARFAEHYHCYILEFPGFGVSDPVAGTHPVVSAGASVLKFMDALGIESAALLGNSMGGVVGANLAVREPHRVRALIGIGGIGPNIFAADPSEGTRLPQEFADDPAKDKLVRWLNCMVYDRALVTEELIEDRWAAATDPASHASLAAMYGSKAFAAQQKMQAQGKFPPYWSMLHKIGCPTLLTWGLDDRQSPPDMLLLPMRTIPNAEVHIFPKCGHWVMVEAKEAFERVALEFLQRVVS</sequence>
<dbReference type="OrthoDB" id="9801162at2"/>
<dbReference type="RefSeq" id="WP_122186151.1">
    <property type="nucleotide sequence ID" value="NZ_RFFH01000001.1"/>
</dbReference>
<dbReference type="SUPFAM" id="SSF53474">
    <property type="entry name" value="alpha/beta-Hydrolases"/>
    <property type="match status" value="1"/>
</dbReference>
<dbReference type="GO" id="GO:0016020">
    <property type="term" value="C:membrane"/>
    <property type="evidence" value="ECO:0007669"/>
    <property type="project" value="TreeGrafter"/>
</dbReference>
<name>A0A3M2LCC2_9NOCA</name>
<proteinExistence type="predicted"/>
<accession>A0A3M2LCC2</accession>
<evidence type="ECO:0000259" key="2">
    <source>
        <dbReference type="Pfam" id="PF00561"/>
    </source>
</evidence>
<organism evidence="3 4">
    <name type="scientific">Nocardia stercoris</name>
    <dbReference type="NCBI Taxonomy" id="2483361"/>
    <lineage>
        <taxon>Bacteria</taxon>
        <taxon>Bacillati</taxon>
        <taxon>Actinomycetota</taxon>
        <taxon>Actinomycetes</taxon>
        <taxon>Mycobacteriales</taxon>
        <taxon>Nocardiaceae</taxon>
        <taxon>Nocardia</taxon>
    </lineage>
</organism>
<keyword evidence="1 3" id="KW-0378">Hydrolase</keyword>
<dbReference type="AlphaFoldDB" id="A0A3M2LCC2"/>
<dbReference type="InterPro" id="IPR000073">
    <property type="entry name" value="AB_hydrolase_1"/>
</dbReference>
<dbReference type="EMBL" id="RFFH01000001">
    <property type="protein sequence ID" value="RMI35177.1"/>
    <property type="molecule type" value="Genomic_DNA"/>
</dbReference>
<dbReference type="Pfam" id="PF00561">
    <property type="entry name" value="Abhydrolase_1"/>
    <property type="match status" value="1"/>
</dbReference>
<comment type="caution">
    <text evidence="3">The sequence shown here is derived from an EMBL/GenBank/DDBJ whole genome shotgun (WGS) entry which is preliminary data.</text>
</comment>
<reference evidence="3 4" key="1">
    <citation type="submission" date="2018-10" db="EMBL/GenBank/DDBJ databases">
        <title>Isolation from cow dung.</title>
        <authorList>
            <person name="Ling L."/>
        </authorList>
    </citation>
    <scope>NUCLEOTIDE SEQUENCE [LARGE SCALE GENOMIC DNA]</scope>
    <source>
        <strain evidence="3 4">NEAU-LL90</strain>
    </source>
</reference>
<evidence type="ECO:0000313" key="4">
    <source>
        <dbReference type="Proteomes" id="UP000279275"/>
    </source>
</evidence>
<dbReference type="PANTHER" id="PTHR43798:SF31">
    <property type="entry name" value="AB HYDROLASE SUPERFAMILY PROTEIN YCLE"/>
    <property type="match status" value="1"/>
</dbReference>
<evidence type="ECO:0000313" key="3">
    <source>
        <dbReference type="EMBL" id="RMI35177.1"/>
    </source>
</evidence>
<gene>
    <name evidence="3" type="ORF">EBN03_02425</name>
</gene>
<dbReference type="Proteomes" id="UP000279275">
    <property type="component" value="Unassembled WGS sequence"/>
</dbReference>
<dbReference type="PANTHER" id="PTHR43798">
    <property type="entry name" value="MONOACYLGLYCEROL LIPASE"/>
    <property type="match status" value="1"/>
</dbReference>
<dbReference type="PRINTS" id="PR00111">
    <property type="entry name" value="ABHYDROLASE"/>
</dbReference>
<protein>
    <submittedName>
        <fullName evidence="3">Alpha/beta fold hydrolase</fullName>
    </submittedName>
</protein>
<evidence type="ECO:0000256" key="1">
    <source>
        <dbReference type="ARBA" id="ARBA00022801"/>
    </source>
</evidence>
<dbReference type="Gene3D" id="3.40.50.1820">
    <property type="entry name" value="alpha/beta hydrolase"/>
    <property type="match status" value="1"/>
</dbReference>
<feature type="domain" description="AB hydrolase-1" evidence="2">
    <location>
        <begin position="29"/>
        <end position="269"/>
    </location>
</feature>
<dbReference type="GO" id="GO:0016787">
    <property type="term" value="F:hydrolase activity"/>
    <property type="evidence" value="ECO:0007669"/>
    <property type="project" value="UniProtKB-KW"/>
</dbReference>